<accession>A0A0C2CNP0</accession>
<organism evidence="1 2">
    <name type="scientific">Enhygromyxa salina</name>
    <dbReference type="NCBI Taxonomy" id="215803"/>
    <lineage>
        <taxon>Bacteria</taxon>
        <taxon>Pseudomonadati</taxon>
        <taxon>Myxococcota</taxon>
        <taxon>Polyangia</taxon>
        <taxon>Nannocystales</taxon>
        <taxon>Nannocystaceae</taxon>
        <taxon>Enhygromyxa</taxon>
    </lineage>
</organism>
<gene>
    <name evidence="1" type="ORF">DB30_00959</name>
</gene>
<dbReference type="Proteomes" id="UP000031599">
    <property type="component" value="Unassembled WGS sequence"/>
</dbReference>
<reference evidence="1 2" key="1">
    <citation type="submission" date="2014-12" db="EMBL/GenBank/DDBJ databases">
        <title>Genome assembly of Enhygromyxa salina DSM 15201.</title>
        <authorList>
            <person name="Sharma G."/>
            <person name="Subramanian S."/>
        </authorList>
    </citation>
    <scope>NUCLEOTIDE SEQUENCE [LARGE SCALE GENOMIC DNA]</scope>
    <source>
        <strain evidence="1 2">DSM 15201</strain>
    </source>
</reference>
<evidence type="ECO:0000313" key="2">
    <source>
        <dbReference type="Proteomes" id="UP000031599"/>
    </source>
</evidence>
<dbReference type="RefSeq" id="WP_052556880.1">
    <property type="nucleotide sequence ID" value="NZ_JMCC02000116.1"/>
</dbReference>
<evidence type="ECO:0000313" key="1">
    <source>
        <dbReference type="EMBL" id="KIG12841.1"/>
    </source>
</evidence>
<name>A0A0C2CNP0_9BACT</name>
<protein>
    <submittedName>
        <fullName evidence="1">Uncharacterized protein</fullName>
    </submittedName>
</protein>
<proteinExistence type="predicted"/>
<comment type="caution">
    <text evidence="1">The sequence shown here is derived from an EMBL/GenBank/DDBJ whole genome shotgun (WGS) entry which is preliminary data.</text>
</comment>
<sequence length="170" mass="20040">MIEYEIVDEFATTPDKYWDMFFSDEYNGALWKALDIEREVIEFKRSGEGPDETIHRVQKLTPKRDVPSALRKLVKDAISYEERNEWRRKDNRMDVVTIPNFFADKFTTRGTYTLVAMGDDKLKRIWKASCECRVALVGGKVEKFVVEEVQRSYRATTIFTRKWIAEHLAT</sequence>
<dbReference type="EMBL" id="JMCC02000116">
    <property type="protein sequence ID" value="KIG12841.1"/>
    <property type="molecule type" value="Genomic_DNA"/>
</dbReference>
<dbReference type="InterPro" id="IPR019639">
    <property type="entry name" value="DUF2505"/>
</dbReference>
<dbReference type="Pfam" id="PF10698">
    <property type="entry name" value="DUF2505"/>
    <property type="match status" value="1"/>
</dbReference>
<dbReference type="AlphaFoldDB" id="A0A0C2CNP0"/>